<dbReference type="GO" id="GO:0003677">
    <property type="term" value="F:DNA binding"/>
    <property type="evidence" value="ECO:0007669"/>
    <property type="project" value="UniProtKB-KW"/>
</dbReference>
<dbReference type="PANTHER" id="PTHR38814">
    <property type="entry name" value="ENDONUCLEASE NUCS"/>
    <property type="match status" value="1"/>
</dbReference>
<organism evidence="4 5">
    <name type="scientific">Variovorax paradoxus</name>
    <dbReference type="NCBI Taxonomy" id="34073"/>
    <lineage>
        <taxon>Bacteria</taxon>
        <taxon>Pseudomonadati</taxon>
        <taxon>Pseudomonadota</taxon>
        <taxon>Betaproteobacteria</taxon>
        <taxon>Burkholderiales</taxon>
        <taxon>Comamonadaceae</taxon>
        <taxon>Variovorax</taxon>
    </lineage>
</organism>
<evidence type="ECO:0000256" key="1">
    <source>
        <dbReference type="ARBA" id="ARBA00023125"/>
    </source>
</evidence>
<evidence type="ECO:0000313" key="4">
    <source>
        <dbReference type="EMBL" id="QFZ85019.1"/>
    </source>
</evidence>
<dbReference type="InterPro" id="IPR056086">
    <property type="entry name" value="DUF7669"/>
</dbReference>
<dbReference type="Pfam" id="PF01939">
    <property type="entry name" value="NucS_C"/>
    <property type="match status" value="1"/>
</dbReference>
<keyword evidence="1" id="KW-0238">DNA-binding</keyword>
<dbReference type="Pfam" id="PF24706">
    <property type="entry name" value="DUF7669"/>
    <property type="match status" value="1"/>
</dbReference>
<dbReference type="Gene3D" id="3.40.1350.10">
    <property type="match status" value="1"/>
</dbReference>
<proteinExistence type="predicted"/>
<gene>
    <name evidence="4" type="ORF">GFK26_20770</name>
</gene>
<dbReference type="InterPro" id="IPR048301">
    <property type="entry name" value="NucS_C"/>
</dbReference>
<evidence type="ECO:0000259" key="2">
    <source>
        <dbReference type="Pfam" id="PF01939"/>
    </source>
</evidence>
<evidence type="ECO:0000313" key="5">
    <source>
        <dbReference type="Proteomes" id="UP000326780"/>
    </source>
</evidence>
<dbReference type="GO" id="GO:0004519">
    <property type="term" value="F:endonuclease activity"/>
    <property type="evidence" value="ECO:0007669"/>
    <property type="project" value="InterPro"/>
</dbReference>
<dbReference type="InterPro" id="IPR011856">
    <property type="entry name" value="tRNA_endonuc-like_dom_sf"/>
</dbReference>
<dbReference type="Proteomes" id="UP000326780">
    <property type="component" value="Chromosome"/>
</dbReference>
<protein>
    <submittedName>
        <fullName evidence="4">DUF91 domain-containing protein</fullName>
    </submittedName>
</protein>
<name>A0A5Q0M6A0_VARPD</name>
<accession>A0A5Q0M6A0</accession>
<dbReference type="PANTHER" id="PTHR38814:SF1">
    <property type="entry name" value="ENDONUCLEASE NUCS"/>
    <property type="match status" value="1"/>
</dbReference>
<feature type="domain" description="DUF7669" evidence="3">
    <location>
        <begin position="9"/>
        <end position="87"/>
    </location>
</feature>
<dbReference type="InterPro" id="IPR002793">
    <property type="entry name" value="Endonuclease_NucS"/>
</dbReference>
<dbReference type="EMBL" id="CP045644">
    <property type="protein sequence ID" value="QFZ85019.1"/>
    <property type="molecule type" value="Genomic_DNA"/>
</dbReference>
<dbReference type="CDD" id="cd22341">
    <property type="entry name" value="NucS-like"/>
    <property type="match status" value="1"/>
</dbReference>
<dbReference type="RefSeq" id="WP_153283635.1">
    <property type="nucleotide sequence ID" value="NZ_CP045644.1"/>
</dbReference>
<evidence type="ECO:0000259" key="3">
    <source>
        <dbReference type="Pfam" id="PF24706"/>
    </source>
</evidence>
<dbReference type="AlphaFoldDB" id="A0A5Q0M6A0"/>
<reference evidence="4 5" key="1">
    <citation type="submission" date="2019-10" db="EMBL/GenBank/DDBJ databases">
        <title>Complete genome sequence of Variovorax paradoxus 5C-2.</title>
        <authorList>
            <person name="Gogoleva N.E."/>
            <person name="Balkin A.S."/>
        </authorList>
    </citation>
    <scope>NUCLEOTIDE SEQUENCE [LARGE SCALE GENOMIC DNA]</scope>
    <source>
        <strain evidence="4 5">5C-2</strain>
    </source>
</reference>
<sequence>MARTIYDKPTRALLKDMLAAWKLQPGETFPAQRAVDWFAQHYPKLKGGSIIAHLVQASTNDRSRLHHPATNTTDDLLFRVGSREYRLYAPGVDPAPIHQAAKVQVPTADGRSISVAQEQEEDAGTLVDAALAGSSQFALEKDLQRYLADNLHLIEPGLTLFQDEDITGFEYPAGGGRRIDILAKDKSGGFVVLELKVEKGYDRVVGQLLRYVNWVRKELAEPGERVRGVIVCRSMTEDLILACAGIKDIELFEYQLSVTVSKIPPLVLP</sequence>
<feature type="domain" description="Endonuclease NucS C-terminal" evidence="2">
    <location>
        <begin position="140"/>
        <end position="238"/>
    </location>
</feature>